<proteinExistence type="predicted"/>
<sequence>MSSEDRGPYYVVLGGKKAGIYEQSRPSNTALGAAKALVPIVVICSNREDAEAIFTLQEKIFKITLPDDAHTMVYLLQRPPATTLDLEVKNPIYAVRVGRETGVYIGYEWRDVWRFIEGGKGIKPAFEGCQTVAEALIAMLKKPGANLPLLPAGAAYPAPPPRPTRQLRFDLPPSAEQEQETAPPTASSATSPTTSAAPPPVRSPTLSTAPRSPSPVKRTAASTPSMDTATNMQELSAAFREILRADPMEPLRRLLRPPPSMGGPVNPRLPAVVFGPEADDILVRSGAGPGELLTLLQVRVHARTVESFTHHIGLMLGWTTRDAARMWEIIRLPEF</sequence>
<evidence type="ECO:0000256" key="1">
    <source>
        <dbReference type="SAM" id="MobiDB-lite"/>
    </source>
</evidence>
<dbReference type="Proteomes" id="UP000256964">
    <property type="component" value="Unassembled WGS sequence"/>
</dbReference>
<dbReference type="EMBL" id="KZ857412">
    <property type="protein sequence ID" value="RDX48315.1"/>
    <property type="molecule type" value="Genomic_DNA"/>
</dbReference>
<evidence type="ECO:0000313" key="3">
    <source>
        <dbReference type="Proteomes" id="UP000256964"/>
    </source>
</evidence>
<evidence type="ECO:0000313" key="2">
    <source>
        <dbReference type="EMBL" id="RDX48315.1"/>
    </source>
</evidence>
<dbReference type="AlphaFoldDB" id="A0A371D719"/>
<name>A0A371D719_9APHY</name>
<protein>
    <submittedName>
        <fullName evidence="2">Uncharacterized protein</fullName>
    </submittedName>
</protein>
<feature type="region of interest" description="Disordered" evidence="1">
    <location>
        <begin position="156"/>
        <end position="229"/>
    </location>
</feature>
<accession>A0A371D719</accession>
<organism evidence="2 3">
    <name type="scientific">Lentinus brumalis</name>
    <dbReference type="NCBI Taxonomy" id="2498619"/>
    <lineage>
        <taxon>Eukaryota</taxon>
        <taxon>Fungi</taxon>
        <taxon>Dikarya</taxon>
        <taxon>Basidiomycota</taxon>
        <taxon>Agaricomycotina</taxon>
        <taxon>Agaricomycetes</taxon>
        <taxon>Polyporales</taxon>
        <taxon>Polyporaceae</taxon>
        <taxon>Lentinus</taxon>
    </lineage>
</organism>
<reference evidence="2 3" key="1">
    <citation type="journal article" date="2018" name="Biotechnol. Biofuels">
        <title>Integrative visual omics of the white-rot fungus Polyporus brumalis exposes the biotechnological potential of its oxidative enzymes for delignifying raw plant biomass.</title>
        <authorList>
            <person name="Miyauchi S."/>
            <person name="Rancon A."/>
            <person name="Drula E."/>
            <person name="Hage H."/>
            <person name="Chaduli D."/>
            <person name="Favel A."/>
            <person name="Grisel S."/>
            <person name="Henrissat B."/>
            <person name="Herpoel-Gimbert I."/>
            <person name="Ruiz-Duenas F.J."/>
            <person name="Chevret D."/>
            <person name="Hainaut M."/>
            <person name="Lin J."/>
            <person name="Wang M."/>
            <person name="Pangilinan J."/>
            <person name="Lipzen A."/>
            <person name="Lesage-Meessen L."/>
            <person name="Navarro D."/>
            <person name="Riley R."/>
            <person name="Grigoriev I.V."/>
            <person name="Zhou S."/>
            <person name="Raouche S."/>
            <person name="Rosso M.N."/>
        </authorList>
    </citation>
    <scope>NUCLEOTIDE SEQUENCE [LARGE SCALE GENOMIC DNA]</scope>
    <source>
        <strain evidence="2 3">BRFM 1820</strain>
    </source>
</reference>
<keyword evidence="3" id="KW-1185">Reference proteome</keyword>
<dbReference type="OrthoDB" id="2757227at2759"/>
<gene>
    <name evidence="2" type="ORF">OH76DRAFT_1483953</name>
</gene>
<dbReference type="STRING" id="139420.A0A371D719"/>
<feature type="compositionally biased region" description="Low complexity" evidence="1">
    <location>
        <begin position="181"/>
        <end position="196"/>
    </location>
</feature>
<feature type="compositionally biased region" description="Polar residues" evidence="1">
    <location>
        <begin position="220"/>
        <end position="229"/>
    </location>
</feature>